<keyword evidence="10" id="KW-0406">Ion transport</keyword>
<dbReference type="GO" id="GO:1990246">
    <property type="term" value="C:uniplex complex"/>
    <property type="evidence" value="ECO:0007669"/>
    <property type="project" value="TreeGrafter"/>
</dbReference>
<evidence type="ECO:0000256" key="8">
    <source>
        <dbReference type="ARBA" id="ARBA00022837"/>
    </source>
</evidence>
<dbReference type="Pfam" id="PF13202">
    <property type="entry name" value="EF-hand_5"/>
    <property type="match status" value="1"/>
</dbReference>
<dbReference type="InterPro" id="IPR039800">
    <property type="entry name" value="MICU1/2/3"/>
</dbReference>
<dbReference type="PROSITE" id="PS00018">
    <property type="entry name" value="EF_HAND_1"/>
    <property type="match status" value="1"/>
</dbReference>
<keyword evidence="4" id="KW-0109">Calcium transport</keyword>
<evidence type="ECO:0000256" key="3">
    <source>
        <dbReference type="ARBA" id="ARBA00022448"/>
    </source>
</evidence>
<evidence type="ECO:0000256" key="6">
    <source>
        <dbReference type="ARBA" id="ARBA00022737"/>
    </source>
</evidence>
<dbReference type="PROSITE" id="PS50222">
    <property type="entry name" value="EF_HAND_2"/>
    <property type="match status" value="2"/>
</dbReference>
<feature type="domain" description="EF-hand" evidence="15">
    <location>
        <begin position="461"/>
        <end position="496"/>
    </location>
</feature>
<feature type="region of interest" description="Disordered" evidence="14">
    <location>
        <begin position="134"/>
        <end position="154"/>
    </location>
</feature>
<dbReference type="InterPro" id="IPR002048">
    <property type="entry name" value="EF_hand_dom"/>
</dbReference>
<keyword evidence="16" id="KW-1185">Reference proteome</keyword>
<evidence type="ECO:0000256" key="2">
    <source>
        <dbReference type="ARBA" id="ARBA00004569"/>
    </source>
</evidence>
<evidence type="ECO:0000256" key="9">
    <source>
        <dbReference type="ARBA" id="ARBA00022946"/>
    </source>
</evidence>
<protein>
    <submittedName>
        <fullName evidence="17">EF-hand domain-containing protein</fullName>
    </submittedName>
</protein>
<reference evidence="17" key="1">
    <citation type="submission" date="2024-02" db="UniProtKB">
        <authorList>
            <consortium name="WormBaseParasite"/>
        </authorList>
    </citation>
    <scope>IDENTIFICATION</scope>
</reference>
<keyword evidence="8" id="KW-0106">Calcium</keyword>
<dbReference type="Gene3D" id="1.10.238.10">
    <property type="entry name" value="EF-hand"/>
    <property type="match status" value="2"/>
</dbReference>
<dbReference type="GO" id="GO:0036444">
    <property type="term" value="P:calcium import into the mitochondrion"/>
    <property type="evidence" value="ECO:0007669"/>
    <property type="project" value="UniProtKB-ARBA"/>
</dbReference>
<keyword evidence="12" id="KW-0472">Membrane</keyword>
<evidence type="ECO:0000256" key="7">
    <source>
        <dbReference type="ARBA" id="ARBA00022792"/>
    </source>
</evidence>
<evidence type="ECO:0000256" key="13">
    <source>
        <dbReference type="ARBA" id="ARBA00038333"/>
    </source>
</evidence>
<dbReference type="SMART" id="SM00054">
    <property type="entry name" value="EFh"/>
    <property type="match status" value="2"/>
</dbReference>
<organism evidence="16 17">
    <name type="scientific">Mesorhabditis belari</name>
    <dbReference type="NCBI Taxonomy" id="2138241"/>
    <lineage>
        <taxon>Eukaryota</taxon>
        <taxon>Metazoa</taxon>
        <taxon>Ecdysozoa</taxon>
        <taxon>Nematoda</taxon>
        <taxon>Chromadorea</taxon>
        <taxon>Rhabditida</taxon>
        <taxon>Rhabditina</taxon>
        <taxon>Rhabditomorpha</taxon>
        <taxon>Rhabditoidea</taxon>
        <taxon>Rhabditidae</taxon>
        <taxon>Mesorhabditinae</taxon>
        <taxon>Mesorhabditis</taxon>
    </lineage>
</organism>
<dbReference type="Proteomes" id="UP000887575">
    <property type="component" value="Unassembled WGS sequence"/>
</dbReference>
<evidence type="ECO:0000256" key="1">
    <source>
        <dbReference type="ARBA" id="ARBA00004273"/>
    </source>
</evidence>
<dbReference type="InterPro" id="IPR018247">
    <property type="entry name" value="EF_Hand_1_Ca_BS"/>
</dbReference>
<sequence length="533" mass="61442">MLPVRLKRYGWYNQMCVVKLYEGRGSMLLGIRASSSTAPQTTENVNPIEKYTAFGGLRKPKKSVWHYTDRVAGKGYSDFSNTIYNTRPYIWPPLRKLNKINAILVGLGMLFLLIDFERFTQALEEILSTSLTKASPEAKQVQNGEDKEEEHLHEPLLSEASTSIEKKKYEDRIRNYSTPDKVFRYFATLKVVNESGQYEVFMTPEDFVRSFTPGVMQPRKYCLDRFKVYDPEKYRHNFSDPSSIFYKLGESGLISYSDYLFLKTLLSTSPKDFELAFRIFDINGDGALDKEEFYKIQSLVMSQTSIGQRHRDHITPGLSFRVQTNSALESYFFGKDGSQKLSAEKFLEFQADLHRDILKMEFERRDLLDGQDGIISEKSFGELLLLHAHIDEKQTKTMLKRVKKQYKGSQGITFDEVMALFALLYHIEEVDVALHFHRMAGVSIDGEMLQRVAKKITGIDLSNHVVEVVITLFDDNLDGKLSDKEFISVMRRRMRRGLDHPGDTGVFRFGQAVIECSKRALFDSPLPLYQLKH</sequence>
<dbReference type="SUPFAM" id="SSF47473">
    <property type="entry name" value="EF-hand"/>
    <property type="match status" value="2"/>
</dbReference>
<evidence type="ECO:0000256" key="12">
    <source>
        <dbReference type="ARBA" id="ARBA00023136"/>
    </source>
</evidence>
<feature type="domain" description="EF-hand" evidence="15">
    <location>
        <begin position="268"/>
        <end position="303"/>
    </location>
</feature>
<evidence type="ECO:0000256" key="14">
    <source>
        <dbReference type="SAM" id="MobiDB-lite"/>
    </source>
</evidence>
<keyword evidence="9" id="KW-0809">Transit peptide</keyword>
<keyword evidence="3" id="KW-0813">Transport</keyword>
<comment type="similarity">
    <text evidence="13">Belongs to the MICU1 family. MICU1 subfamily.</text>
</comment>
<dbReference type="GO" id="GO:0051560">
    <property type="term" value="P:mitochondrial calcium ion homeostasis"/>
    <property type="evidence" value="ECO:0007669"/>
    <property type="project" value="TreeGrafter"/>
</dbReference>
<proteinExistence type="inferred from homology"/>
<keyword evidence="5" id="KW-0479">Metal-binding</keyword>
<dbReference type="AlphaFoldDB" id="A0AAF3JA88"/>
<comment type="subcellular location">
    <subcellularLocation>
        <location evidence="1">Mitochondrion inner membrane</location>
    </subcellularLocation>
    <subcellularLocation>
        <location evidence="2">Mitochondrion intermembrane space</location>
    </subcellularLocation>
</comment>
<dbReference type="CDD" id="cd15900">
    <property type="entry name" value="EFh_MICU"/>
    <property type="match status" value="1"/>
</dbReference>
<evidence type="ECO:0000313" key="17">
    <source>
        <dbReference type="WBParaSite" id="MBELARI_LOCUS6320"/>
    </source>
</evidence>
<evidence type="ECO:0000256" key="11">
    <source>
        <dbReference type="ARBA" id="ARBA00023128"/>
    </source>
</evidence>
<dbReference type="PANTHER" id="PTHR12294:SF1">
    <property type="entry name" value="CALCIUM UPTAKE PROTEIN 1, MITOCHONDRIAL"/>
    <property type="match status" value="1"/>
</dbReference>
<keyword evidence="11" id="KW-0496">Mitochondrion</keyword>
<accession>A0AAF3JA88</accession>
<evidence type="ECO:0000256" key="4">
    <source>
        <dbReference type="ARBA" id="ARBA00022568"/>
    </source>
</evidence>
<evidence type="ECO:0000259" key="15">
    <source>
        <dbReference type="PROSITE" id="PS50222"/>
    </source>
</evidence>
<dbReference type="GO" id="GO:0005509">
    <property type="term" value="F:calcium ion binding"/>
    <property type="evidence" value="ECO:0007669"/>
    <property type="project" value="InterPro"/>
</dbReference>
<evidence type="ECO:0000256" key="10">
    <source>
        <dbReference type="ARBA" id="ARBA00023065"/>
    </source>
</evidence>
<name>A0AAF3JA88_9BILA</name>
<dbReference type="Pfam" id="PF13833">
    <property type="entry name" value="EF-hand_8"/>
    <property type="match status" value="1"/>
</dbReference>
<dbReference type="PANTHER" id="PTHR12294">
    <property type="entry name" value="EF HAND DOMAIN FAMILY A1,A2-RELATED"/>
    <property type="match status" value="1"/>
</dbReference>
<dbReference type="GO" id="GO:0005758">
    <property type="term" value="C:mitochondrial intermembrane space"/>
    <property type="evidence" value="ECO:0007669"/>
    <property type="project" value="UniProtKB-SubCell"/>
</dbReference>
<keyword evidence="6" id="KW-0677">Repeat</keyword>
<dbReference type="WBParaSite" id="MBELARI_LOCUS6320">
    <property type="protein sequence ID" value="MBELARI_LOCUS6320"/>
    <property type="gene ID" value="MBELARI_LOCUS6320"/>
</dbReference>
<evidence type="ECO:0000256" key="5">
    <source>
        <dbReference type="ARBA" id="ARBA00022723"/>
    </source>
</evidence>
<evidence type="ECO:0000313" key="16">
    <source>
        <dbReference type="Proteomes" id="UP000887575"/>
    </source>
</evidence>
<dbReference type="InterPro" id="IPR011992">
    <property type="entry name" value="EF-hand-dom_pair"/>
</dbReference>
<keyword evidence="7" id="KW-0999">Mitochondrion inner membrane</keyword>